<keyword evidence="3" id="KW-1185">Reference proteome</keyword>
<dbReference type="RefSeq" id="WP_344890636.1">
    <property type="nucleotide sequence ID" value="NZ_BAAAWD010000006.1"/>
</dbReference>
<sequence>MIGLTAMFAAAVTAYRDAARLRADDPPSPARTSPDRTVPAGVVQDEIAPA</sequence>
<feature type="region of interest" description="Disordered" evidence="1">
    <location>
        <begin position="20"/>
        <end position="50"/>
    </location>
</feature>
<dbReference type="EMBL" id="BAAAWD010000006">
    <property type="protein sequence ID" value="GAA2996673.1"/>
    <property type="molecule type" value="Genomic_DNA"/>
</dbReference>
<evidence type="ECO:0000313" key="2">
    <source>
        <dbReference type="EMBL" id="GAA2996673.1"/>
    </source>
</evidence>
<accession>A0ABN3XU04</accession>
<reference evidence="2 3" key="1">
    <citation type="journal article" date="2019" name="Int. J. Syst. Evol. Microbiol.">
        <title>The Global Catalogue of Microorganisms (GCM) 10K type strain sequencing project: providing services to taxonomists for standard genome sequencing and annotation.</title>
        <authorList>
            <consortium name="The Broad Institute Genomics Platform"/>
            <consortium name="The Broad Institute Genome Sequencing Center for Infectious Disease"/>
            <person name="Wu L."/>
            <person name="Ma J."/>
        </authorList>
    </citation>
    <scope>NUCLEOTIDE SEQUENCE [LARGE SCALE GENOMIC DNA]</scope>
    <source>
        <strain evidence="2 3">JCM 3106</strain>
    </source>
</reference>
<gene>
    <name evidence="2" type="ORF">GCM10017559_16470</name>
</gene>
<name>A0ABN3XU04_9ACTN</name>
<protein>
    <submittedName>
        <fullName evidence="2">Uncharacterized protein</fullName>
    </submittedName>
</protein>
<evidence type="ECO:0000256" key="1">
    <source>
        <dbReference type="SAM" id="MobiDB-lite"/>
    </source>
</evidence>
<dbReference type="Proteomes" id="UP001499930">
    <property type="component" value="Unassembled WGS sequence"/>
</dbReference>
<organism evidence="2 3">
    <name type="scientific">Streptosporangium longisporum</name>
    <dbReference type="NCBI Taxonomy" id="46187"/>
    <lineage>
        <taxon>Bacteria</taxon>
        <taxon>Bacillati</taxon>
        <taxon>Actinomycetota</taxon>
        <taxon>Actinomycetes</taxon>
        <taxon>Streptosporangiales</taxon>
        <taxon>Streptosporangiaceae</taxon>
        <taxon>Streptosporangium</taxon>
    </lineage>
</organism>
<proteinExistence type="predicted"/>
<evidence type="ECO:0000313" key="3">
    <source>
        <dbReference type="Proteomes" id="UP001499930"/>
    </source>
</evidence>
<comment type="caution">
    <text evidence="2">The sequence shown here is derived from an EMBL/GenBank/DDBJ whole genome shotgun (WGS) entry which is preliminary data.</text>
</comment>